<dbReference type="OrthoDB" id="3450622at2"/>
<gene>
    <name evidence="3" type="ordered locus">Tcur_1292</name>
</gene>
<dbReference type="HOGENOM" id="CLU_558873_0_0_11"/>
<protein>
    <recommendedName>
        <fullName evidence="2">Pyrrolo-quinoline quinone repeat domain-containing protein</fullName>
    </recommendedName>
</protein>
<dbReference type="RefSeq" id="WP_012851659.1">
    <property type="nucleotide sequence ID" value="NC_013510.1"/>
</dbReference>
<dbReference type="AlphaFoldDB" id="D1A9H9"/>
<reference evidence="3 4" key="1">
    <citation type="journal article" date="2011" name="Stand. Genomic Sci.">
        <title>Complete genome sequence of Thermomonospora curvata type strain (B9).</title>
        <authorList>
            <person name="Chertkov O."/>
            <person name="Sikorski J."/>
            <person name="Nolan M."/>
            <person name="Lapidus A."/>
            <person name="Lucas S."/>
            <person name="Del Rio T.G."/>
            <person name="Tice H."/>
            <person name="Cheng J.F."/>
            <person name="Goodwin L."/>
            <person name="Pitluck S."/>
            <person name="Liolios K."/>
            <person name="Ivanova N."/>
            <person name="Mavromatis K."/>
            <person name="Mikhailova N."/>
            <person name="Ovchinnikova G."/>
            <person name="Pati A."/>
            <person name="Chen A."/>
            <person name="Palaniappan K."/>
            <person name="Djao O.D."/>
            <person name="Land M."/>
            <person name="Hauser L."/>
            <person name="Chang Y.J."/>
            <person name="Jeffries C.D."/>
            <person name="Brettin T."/>
            <person name="Han C."/>
            <person name="Detter J.C."/>
            <person name="Rohde M."/>
            <person name="Goker M."/>
            <person name="Woyke T."/>
            <person name="Bristow J."/>
            <person name="Eisen J.A."/>
            <person name="Markowitz V."/>
            <person name="Hugenholtz P."/>
            <person name="Klenk H.P."/>
            <person name="Kyrpides N.C."/>
        </authorList>
    </citation>
    <scope>NUCLEOTIDE SEQUENCE [LARGE SCALE GENOMIC DNA]</scope>
    <source>
        <strain evidence="4">ATCC 19995 / DSM 43183 / JCM 3096 / KCTC 9072 / NBRC 15933 / NCIMB 10081 / Henssen B9</strain>
    </source>
</reference>
<evidence type="ECO:0000313" key="4">
    <source>
        <dbReference type="Proteomes" id="UP000001918"/>
    </source>
</evidence>
<dbReference type="Pfam" id="PF13360">
    <property type="entry name" value="PQQ_2"/>
    <property type="match status" value="1"/>
</dbReference>
<sequence length="519" mass="55715">MKPDFDAKYAVLGLLGAVLLGALVTVQVLYWHALGVESGGRCGSGGDDFSYDSCPYRSGLLLSVSFFPLFIVLPMALSLLPVLGGKVGTLVLVVATALGVLPGREFFHWVHGPTLSPLWTAPAERPADAETLGSWLHGSTVVRARFDKVVGQDLATGNVRWIYRIPYPHVLCTMSRDTGDGVGLVGYGEEEKACSRIAAVDLSTGRVLWTRNLAAGSANNGLLKDVPAELRRTGPSDLSLEELLHLPTGTTPDLTAVAGDVAAVRAGRALWGVGLRDGRGRWAQLSPKGCRFVKISGGAGGLLAVARCADQPPRLRAVDPVTGKVRWEIPVSTRSASAEITLLSAVPAVVRIREEGRRGIDTVVSFDDRGRVRATIEVEDGRRRLDALEIYAFAAAPLHGLMVQGDRLVTIAEEERRTYVQAYGLDDGRLLWSTAMPDIKGIAVEPERVSLLVGSFRSPDLLTLSMRDGEKSRLGVTGFRPLGSKVMLHPRGDRYAVVCEESCKTTSDEEFSLAVIGAK</sequence>
<keyword evidence="1" id="KW-0812">Transmembrane</keyword>
<organism evidence="3 4">
    <name type="scientific">Thermomonospora curvata (strain ATCC 19995 / DSM 43183 / JCM 3096 / KCTC 9072 / NBRC 15933 / NCIMB 10081 / Henssen B9)</name>
    <dbReference type="NCBI Taxonomy" id="471852"/>
    <lineage>
        <taxon>Bacteria</taxon>
        <taxon>Bacillati</taxon>
        <taxon>Actinomycetota</taxon>
        <taxon>Actinomycetes</taxon>
        <taxon>Streptosporangiales</taxon>
        <taxon>Thermomonosporaceae</taxon>
        <taxon>Thermomonospora</taxon>
    </lineage>
</organism>
<feature type="transmembrane region" description="Helical" evidence="1">
    <location>
        <begin position="87"/>
        <end position="107"/>
    </location>
</feature>
<evidence type="ECO:0000259" key="2">
    <source>
        <dbReference type="Pfam" id="PF13360"/>
    </source>
</evidence>
<keyword evidence="1" id="KW-0472">Membrane</keyword>
<dbReference type="KEGG" id="tcu:Tcur_1292"/>
<dbReference type="InterPro" id="IPR002372">
    <property type="entry name" value="PQQ_rpt_dom"/>
</dbReference>
<evidence type="ECO:0000256" key="1">
    <source>
        <dbReference type="SAM" id="Phobius"/>
    </source>
</evidence>
<proteinExistence type="predicted"/>
<dbReference type="InterPro" id="IPR015943">
    <property type="entry name" value="WD40/YVTN_repeat-like_dom_sf"/>
</dbReference>
<dbReference type="Gene3D" id="2.130.10.10">
    <property type="entry name" value="YVTN repeat-like/Quinoprotein amine dehydrogenase"/>
    <property type="match status" value="1"/>
</dbReference>
<dbReference type="InterPro" id="IPR011047">
    <property type="entry name" value="Quinoprotein_ADH-like_sf"/>
</dbReference>
<feature type="transmembrane region" description="Helical" evidence="1">
    <location>
        <begin position="9"/>
        <end position="31"/>
    </location>
</feature>
<dbReference type="Proteomes" id="UP000001918">
    <property type="component" value="Chromosome"/>
</dbReference>
<dbReference type="EMBL" id="CP001738">
    <property type="protein sequence ID" value="ACY96875.1"/>
    <property type="molecule type" value="Genomic_DNA"/>
</dbReference>
<dbReference type="SUPFAM" id="SSF50998">
    <property type="entry name" value="Quinoprotein alcohol dehydrogenase-like"/>
    <property type="match status" value="1"/>
</dbReference>
<accession>D1A9H9</accession>
<keyword evidence="1" id="KW-1133">Transmembrane helix</keyword>
<feature type="transmembrane region" description="Helical" evidence="1">
    <location>
        <begin position="60"/>
        <end position="80"/>
    </location>
</feature>
<dbReference type="eggNOG" id="COG1520">
    <property type="taxonomic scope" value="Bacteria"/>
</dbReference>
<feature type="domain" description="Pyrrolo-quinoline quinone repeat" evidence="2">
    <location>
        <begin position="255"/>
        <end position="434"/>
    </location>
</feature>
<keyword evidence="4" id="KW-1185">Reference proteome</keyword>
<evidence type="ECO:0000313" key="3">
    <source>
        <dbReference type="EMBL" id="ACY96875.1"/>
    </source>
</evidence>
<name>D1A9H9_THECD</name>